<feature type="domain" description="F-box" evidence="1">
    <location>
        <begin position="4"/>
        <end position="44"/>
    </location>
</feature>
<dbReference type="OrthoDB" id="628792at2759"/>
<gene>
    <name evidence="2" type="ORF">HU200_013674</name>
</gene>
<dbReference type="Gene3D" id="1.20.1280.50">
    <property type="match status" value="1"/>
</dbReference>
<comment type="caution">
    <text evidence="2">The sequence shown here is derived from an EMBL/GenBank/DDBJ whole genome shotgun (WGS) entry which is preliminary data.</text>
</comment>
<dbReference type="PANTHER" id="PTHR32133">
    <property type="entry name" value="OS07G0120400 PROTEIN"/>
    <property type="match status" value="1"/>
</dbReference>
<reference evidence="2" key="1">
    <citation type="submission" date="2020-07" db="EMBL/GenBank/DDBJ databases">
        <title>Genome sequence and genetic diversity analysis of an under-domesticated orphan crop, white fonio (Digitaria exilis).</title>
        <authorList>
            <person name="Bennetzen J.L."/>
            <person name="Chen S."/>
            <person name="Ma X."/>
            <person name="Wang X."/>
            <person name="Yssel A.E.J."/>
            <person name="Chaluvadi S.R."/>
            <person name="Johnson M."/>
            <person name="Gangashetty P."/>
            <person name="Hamidou F."/>
            <person name="Sanogo M.D."/>
            <person name="Zwaenepoel A."/>
            <person name="Wallace J."/>
            <person name="Van De Peer Y."/>
            <person name="Van Deynze A."/>
        </authorList>
    </citation>
    <scope>NUCLEOTIDE SEQUENCE</scope>
    <source>
        <tissue evidence="2">Leaves</tissue>
    </source>
</reference>
<protein>
    <recommendedName>
        <fullName evidence="1">F-box domain-containing protein</fullName>
    </recommendedName>
</protein>
<dbReference type="EMBL" id="JACEFO010001302">
    <property type="protein sequence ID" value="KAF8741035.1"/>
    <property type="molecule type" value="Genomic_DNA"/>
</dbReference>
<dbReference type="InterPro" id="IPR036047">
    <property type="entry name" value="F-box-like_dom_sf"/>
</dbReference>
<evidence type="ECO:0000313" key="2">
    <source>
        <dbReference type="EMBL" id="KAF8741035.1"/>
    </source>
</evidence>
<dbReference type="Pfam" id="PF00646">
    <property type="entry name" value="F-box"/>
    <property type="match status" value="1"/>
</dbReference>
<evidence type="ECO:0000313" key="3">
    <source>
        <dbReference type="Proteomes" id="UP000636709"/>
    </source>
</evidence>
<evidence type="ECO:0000259" key="1">
    <source>
        <dbReference type="Pfam" id="PF00646"/>
    </source>
</evidence>
<dbReference type="SUPFAM" id="SSF81383">
    <property type="entry name" value="F-box domain"/>
    <property type="match status" value="1"/>
</dbReference>
<sequence length="391" mass="43979">MPPQLPDDVVEEILARFPPDEPALLVRAALACKAWHRIVSGAGFRRRFRQFHRTPPVLGFLRNVGYGKEFARFVPTSTFRPRRADWGGWRATAASSSTDVARFVRATRFYPCRGERRDFRALDARHGRVLLASMPWEPGLKVQGLEVWDPVTDELWELPDVPHPHSPTSWNAAVVCGAHGVCDHLDCRRKPFLDVFLDSRPKKKMRLFVYSSEAGTWSEPTYGPPSPTNGVEMVPPALVGNALHFLIDATYIILKYDLATRTVSTIFLPDDFISDFAALTTTEDGRLGFARVEKRTAKDNRFTVTCIHDHWSMDRSIVLETLLNVDACSIRNDCVAFAHGVGVFFVGTDVEWFSIDLKSGRVRKENYGDGFNYGVVPYTSFYTPGIALLGP</sequence>
<proteinExistence type="predicted"/>
<dbReference type="Proteomes" id="UP000636709">
    <property type="component" value="Unassembled WGS sequence"/>
</dbReference>
<name>A0A835FE55_9POAL</name>
<dbReference type="CDD" id="cd09917">
    <property type="entry name" value="F-box_SF"/>
    <property type="match status" value="1"/>
</dbReference>
<dbReference type="PANTHER" id="PTHR32133:SF386">
    <property type="entry name" value="F-BOX DOMAIN-CONTAINING PROTEIN"/>
    <property type="match status" value="1"/>
</dbReference>
<accession>A0A835FE55</accession>
<organism evidence="2 3">
    <name type="scientific">Digitaria exilis</name>
    <dbReference type="NCBI Taxonomy" id="1010633"/>
    <lineage>
        <taxon>Eukaryota</taxon>
        <taxon>Viridiplantae</taxon>
        <taxon>Streptophyta</taxon>
        <taxon>Embryophyta</taxon>
        <taxon>Tracheophyta</taxon>
        <taxon>Spermatophyta</taxon>
        <taxon>Magnoliopsida</taxon>
        <taxon>Liliopsida</taxon>
        <taxon>Poales</taxon>
        <taxon>Poaceae</taxon>
        <taxon>PACMAD clade</taxon>
        <taxon>Panicoideae</taxon>
        <taxon>Panicodae</taxon>
        <taxon>Paniceae</taxon>
        <taxon>Anthephorinae</taxon>
        <taxon>Digitaria</taxon>
    </lineage>
</organism>
<dbReference type="InterPro" id="IPR001810">
    <property type="entry name" value="F-box_dom"/>
</dbReference>
<dbReference type="AlphaFoldDB" id="A0A835FE55"/>
<keyword evidence="3" id="KW-1185">Reference proteome</keyword>